<feature type="transmembrane region" description="Helical" evidence="9">
    <location>
        <begin position="60"/>
        <end position="91"/>
    </location>
</feature>
<evidence type="ECO:0000256" key="1">
    <source>
        <dbReference type="ARBA" id="ARBA00004651"/>
    </source>
</evidence>
<feature type="transmembrane region" description="Helical" evidence="9">
    <location>
        <begin position="242"/>
        <end position="262"/>
    </location>
</feature>
<dbReference type="InterPro" id="IPR011864">
    <property type="entry name" value="Phosphate_PstC"/>
</dbReference>
<proteinExistence type="inferred from homology"/>
<dbReference type="Proteomes" id="UP000287243">
    <property type="component" value="Chromosome"/>
</dbReference>
<dbReference type="PANTHER" id="PTHR30425:SF1">
    <property type="entry name" value="PHOSPHATE TRANSPORT SYSTEM PERMEASE PROTEIN PSTC"/>
    <property type="match status" value="1"/>
</dbReference>
<dbReference type="KEGG" id="vai:BU251_06685"/>
<evidence type="ECO:0000256" key="10">
    <source>
        <dbReference type="RuleBase" id="RU363054"/>
    </source>
</evidence>
<evidence type="ECO:0000256" key="4">
    <source>
        <dbReference type="ARBA" id="ARBA00022475"/>
    </source>
</evidence>
<dbReference type="InterPro" id="IPR051124">
    <property type="entry name" value="Phosphate_Transport_Permease"/>
</dbReference>
<evidence type="ECO:0000256" key="7">
    <source>
        <dbReference type="ARBA" id="ARBA00022989"/>
    </source>
</evidence>
<sequence>MKLTLADRGFRRAATVLALSVVALTFLLACSMVVNAMPSIQKFGWRFLSTSTWDPVKEVFGALPFIYGTIVSSILALAIAVPVSLGIAIYLAELAPFWIRQPLSFLIELLAAIPSVVYGLWGIFVLAPFLRYAIQPFLSRHLGFLPLFQGAFYGVGMLTAGIILSIMIIPTISSVSREVFLAVPFAQREAALGLGATPWETIRLGVLGSARSGVLGAIMLGLGRALGETMAVTMVIGNRPQIAASLFAPAYTMASVIANEFTEATSDLYLSALIEIGLILFFVTLILNIAAQALIWKVSGKAGRGRGA</sequence>
<dbReference type="PROSITE" id="PS50928">
    <property type="entry name" value="ABC_TM1"/>
    <property type="match status" value="1"/>
</dbReference>
<feature type="domain" description="ABC transmembrane type-1" evidence="11">
    <location>
        <begin position="66"/>
        <end position="291"/>
    </location>
</feature>
<name>A0A410P5J6_VELA1</name>
<feature type="transmembrane region" description="Helical" evidence="9">
    <location>
        <begin position="103"/>
        <end position="130"/>
    </location>
</feature>
<dbReference type="OrthoDB" id="9785113at2"/>
<dbReference type="GO" id="GO:0006817">
    <property type="term" value="P:phosphate ion transport"/>
    <property type="evidence" value="ECO:0007669"/>
    <property type="project" value="UniProtKB-KW"/>
</dbReference>
<protein>
    <recommendedName>
        <fullName evidence="10">Phosphate transport system permease protein</fullName>
    </recommendedName>
</protein>
<evidence type="ECO:0000256" key="8">
    <source>
        <dbReference type="ARBA" id="ARBA00023136"/>
    </source>
</evidence>
<dbReference type="EMBL" id="CP019384">
    <property type="protein sequence ID" value="QAT17423.1"/>
    <property type="molecule type" value="Genomic_DNA"/>
</dbReference>
<feature type="transmembrane region" description="Helical" evidence="9">
    <location>
        <begin position="268"/>
        <end position="296"/>
    </location>
</feature>
<accession>A0A410P5J6</accession>
<comment type="subcellular location">
    <subcellularLocation>
        <location evidence="1 9">Cell membrane</location>
        <topology evidence="1 9">Multi-pass membrane protein</topology>
    </subcellularLocation>
</comment>
<dbReference type="AlphaFoldDB" id="A0A410P5J6"/>
<evidence type="ECO:0000313" key="12">
    <source>
        <dbReference type="EMBL" id="QAT17423.1"/>
    </source>
</evidence>
<dbReference type="CDD" id="cd06261">
    <property type="entry name" value="TM_PBP2"/>
    <property type="match status" value="1"/>
</dbReference>
<dbReference type="GO" id="GO:0005315">
    <property type="term" value="F:phosphate transmembrane transporter activity"/>
    <property type="evidence" value="ECO:0007669"/>
    <property type="project" value="InterPro"/>
</dbReference>
<gene>
    <name evidence="12" type="ORF">BU251_06685</name>
</gene>
<evidence type="ECO:0000256" key="2">
    <source>
        <dbReference type="ARBA" id="ARBA00007069"/>
    </source>
</evidence>
<comment type="caution">
    <text evidence="10">Lacks conserved residue(s) required for the propagation of feature annotation.</text>
</comment>
<keyword evidence="5 10" id="KW-0592">Phosphate transport</keyword>
<keyword evidence="4 10" id="KW-1003">Cell membrane</keyword>
<dbReference type="InterPro" id="IPR000515">
    <property type="entry name" value="MetI-like"/>
</dbReference>
<comment type="function">
    <text evidence="10">Part of the binding-protein-dependent transport system for phosphate; probably responsible for the translocation of the substrate across the membrane.</text>
</comment>
<dbReference type="Gene3D" id="1.10.3720.10">
    <property type="entry name" value="MetI-like"/>
    <property type="match status" value="1"/>
</dbReference>
<keyword evidence="8 9" id="KW-0472">Membrane</keyword>
<dbReference type="PANTHER" id="PTHR30425">
    <property type="entry name" value="PHOSPHATE TRANSPORT SYSTEM PERMEASE PROTEIN PST"/>
    <property type="match status" value="1"/>
</dbReference>
<evidence type="ECO:0000256" key="9">
    <source>
        <dbReference type="RuleBase" id="RU363032"/>
    </source>
</evidence>
<dbReference type="PROSITE" id="PS51257">
    <property type="entry name" value="PROKAR_LIPOPROTEIN"/>
    <property type="match status" value="1"/>
</dbReference>
<keyword evidence="3 9" id="KW-0813">Transport</keyword>
<keyword evidence="7 9" id="KW-1133">Transmembrane helix</keyword>
<reference evidence="12 13" key="1">
    <citation type="submission" date="2017-01" db="EMBL/GenBank/DDBJ databases">
        <title>First insights into the biology of 'candidatus Vampirococcus archaeovorus'.</title>
        <authorList>
            <person name="Kizina J."/>
            <person name="Jordan S."/>
            <person name="Stueber K."/>
            <person name="Reinhardt R."/>
            <person name="Harder J."/>
        </authorList>
    </citation>
    <scope>NUCLEOTIDE SEQUENCE [LARGE SCALE GENOMIC DNA]</scope>
    <source>
        <strain evidence="12 13">LiM</strain>
    </source>
</reference>
<keyword evidence="6 9" id="KW-0812">Transmembrane</keyword>
<dbReference type="GO" id="GO:0005886">
    <property type="term" value="C:plasma membrane"/>
    <property type="evidence" value="ECO:0007669"/>
    <property type="project" value="UniProtKB-SubCell"/>
</dbReference>
<dbReference type="NCBIfam" id="TIGR02138">
    <property type="entry name" value="phosphate_pstC"/>
    <property type="match status" value="1"/>
</dbReference>
<comment type="similarity">
    <text evidence="2 10">Belongs to the binding-protein-dependent transport system permease family. CysTW subfamily.</text>
</comment>
<keyword evidence="13" id="KW-1185">Reference proteome</keyword>
<dbReference type="RefSeq" id="WP_128700253.1">
    <property type="nucleotide sequence ID" value="NZ_CP019384.1"/>
</dbReference>
<dbReference type="InterPro" id="IPR035906">
    <property type="entry name" value="MetI-like_sf"/>
</dbReference>
<organism evidence="12 13">
    <name type="scientific">Velamenicoccus archaeovorus</name>
    <dbReference type="NCBI Taxonomy" id="1930593"/>
    <lineage>
        <taxon>Bacteria</taxon>
        <taxon>Pseudomonadati</taxon>
        <taxon>Candidatus Omnitrophota</taxon>
        <taxon>Candidatus Velamenicoccus</taxon>
    </lineage>
</organism>
<evidence type="ECO:0000256" key="3">
    <source>
        <dbReference type="ARBA" id="ARBA00022448"/>
    </source>
</evidence>
<evidence type="ECO:0000313" key="13">
    <source>
        <dbReference type="Proteomes" id="UP000287243"/>
    </source>
</evidence>
<evidence type="ECO:0000256" key="6">
    <source>
        <dbReference type="ARBA" id="ARBA00022692"/>
    </source>
</evidence>
<dbReference type="SUPFAM" id="SSF161098">
    <property type="entry name" value="MetI-like"/>
    <property type="match status" value="1"/>
</dbReference>
<evidence type="ECO:0000256" key="5">
    <source>
        <dbReference type="ARBA" id="ARBA00022592"/>
    </source>
</evidence>
<dbReference type="Pfam" id="PF00528">
    <property type="entry name" value="BPD_transp_1"/>
    <property type="match status" value="1"/>
</dbReference>
<feature type="transmembrane region" description="Helical" evidence="9">
    <location>
        <begin position="150"/>
        <end position="169"/>
    </location>
</feature>
<evidence type="ECO:0000259" key="11">
    <source>
        <dbReference type="PROSITE" id="PS50928"/>
    </source>
</evidence>